<feature type="disulfide bond" evidence="14">
    <location>
        <begin position="159"/>
        <end position="171"/>
    </location>
</feature>
<dbReference type="InterPro" id="IPR050314">
    <property type="entry name" value="Glycosyl_Hydrlase_18"/>
</dbReference>
<evidence type="ECO:0000256" key="7">
    <source>
        <dbReference type="ARBA" id="ARBA00022729"/>
    </source>
</evidence>
<sequence length="1788" mass="199176">MGPRTLIFSLLAILSVPVWSHPHQSHHRHHHYLHESHLKTRDSGGQLVCPPVPNKLFTGADLLAKVRYADRSTCDAKLEARSSLATRADSAIVADPNDPYSCSEQKPCANGACCSKAGVCNYGPEACGTNGKSPNDKCWSNCDAHAECGRYAKIPGQKCPLNVCCSRYGFCGMTKDFCKVTSKKEESCQSNCAQPGSGGSKGDVQKRVIGYYEAWNYKKKCIGMSMEDIPVDGLTHIYYSFGYIQPKTFKIVPMQDEKDGSLTTETFAEFTALKRKNPSLRAVIALGGWTFNDNHTIWQPVFSDLSSTSAKRATFVSELVKFMDRYGFDGVDIDWEYPGASDRGGKPDDGENLTKLFKEIRVGFDKMSGRHKEISFTAPTSYWYMRHFDITASAKAVDYINVMSYDLHGIWDADNPIGSQVLAHSNLTEIDLALDLFWRNKVDPSKINMGIGFYGRSFQLANPACHKPGCLYLGGAKKGPCTGNSGTLSYFEIMDIIEKYDLTPYWDKDAAVKYVTWGGDQWVSYDDKDTIQQKIEFANALGLGGLLIWAIDLDNQRLDALAAVLHPKGFSAHKDRSTKNPWVELGEGHCTVNDCGTTGCKSGWIEVDQSPCDRLAGKKTSICCPFASAPDADKCTWRGGENDGVLCNGQCHEGEVALASSQQAGGGNVCTDGRKFLCCKAEAQVPECRWTGCNEKCYSSENELTWKNGNCRGKDQKKFCCSKEQTWKNCKWHGKPGNCFDNHCDTGWQVALTTSHGGEGEDCGWASKRQRTYCCDPPKGESPFLPVPLEYLFPDPPSEKDAESDFQLKVDSTWGGAEDLPFVETPEQSAFGFIIMTSPDELQTSLSKRDGSHWEVFDCNDSVSEGEHTVRMVCTDRGDTSNCGNIYLGHGAPGTIVEMPEGCGPGKYAVVKELSHSKNQSIPQHIYRRGIDDSEPVLDLTFDYDFRRVPRDLGDTQIRLDYSNENSYWNTIVDKAADSKKRSFKRSVRRSLQDVGGSHKRWLEEEWREDVHQGALSNGDIHKRWFGETALDWLKAMFDGVTNTQKLEHRYSEDFILDIIDQDFTCPNVDGKLKVYAEMSVNANVNYGFTMIGKLGGSYGIDISDSYLYYRTGGNVEAKFVIDAAVTAHFDTGDVLMFSADTFGAAFTVPGIVTVGPNFKLYGQLEGKATLGVDFETQVKLAEWDIYQTFPVVDKNWEPGTFEPADKSGKQALEPEFEYGVAVSGHLSAHVKPTITFGIDWNKKFASIDSCSVNLVADGHVTFHAEAEAGGRANRFCYGVDVGADLYATIEAPKMFSWALPTSPFMLTEVNDVTIFPSGLKNEACASPSSKTTRRRDTTFRPSRNNNTSSLSKRATRYGPLIPKLEGLFCAGEVDFDGIPPCDACGSDSKTGHNDALQKREEEICWLDPYATKKNTCPTDSVSSNAQRSLRDRSVLEPREQKNPTYWAHAGGSIDLHFPTYPSCGVARGDSKIKKWYGYPKKQPKATPCEATLKPLRGDKVNMREFVTEHIYEAQLLREFFDWMVGDKRSGSRPFPVGYTRPDRNWISEVLFDGIATTQPNRLFKASTWTWHIWDEMAAGLGSDNHPHLLVLADAGMNGRKAKLFTLSDISPMVEINQNQLTRRSHRNYAGVFQFMNDQDVWEKFVESSQHMESVLAEFDQEYPWTSSKHINIGQPGVPTRSRGEPKAGLRDLYCFWLETRLTEIEDTGRNWVRAATANYRSAFGLEPDGKKWLDNVLKPQGLISESKLKFPAASTRPIHRSPNPSQPDIWTASNFRDLWELGAAGPF</sequence>
<evidence type="ECO:0000256" key="11">
    <source>
        <dbReference type="ARBA" id="ARBA00023277"/>
    </source>
</evidence>
<dbReference type="SMART" id="SM00636">
    <property type="entry name" value="Glyco_18"/>
    <property type="match status" value="1"/>
</dbReference>
<dbReference type="PANTHER" id="PTHR11177:SF397">
    <property type="entry name" value="CHITINASE"/>
    <property type="match status" value="1"/>
</dbReference>
<dbReference type="PROSITE" id="PS51910">
    <property type="entry name" value="GH18_2"/>
    <property type="match status" value="1"/>
</dbReference>
<feature type="domain" description="Chitin-binding type-1" evidence="18">
    <location>
        <begin position="145"/>
        <end position="194"/>
    </location>
</feature>
<dbReference type="Gene3D" id="3.10.50.10">
    <property type="match status" value="1"/>
</dbReference>
<evidence type="ECO:0000313" key="21">
    <source>
        <dbReference type="Proteomes" id="UP001187734"/>
    </source>
</evidence>
<evidence type="ECO:0000256" key="4">
    <source>
        <dbReference type="ARBA" id="ARBA00012729"/>
    </source>
</evidence>
<evidence type="ECO:0000256" key="12">
    <source>
        <dbReference type="ARBA" id="ARBA00023295"/>
    </source>
</evidence>
<feature type="disulfide bond" evidence="14">
    <location>
        <begin position="164"/>
        <end position="178"/>
    </location>
</feature>
<gene>
    <name evidence="20" type="ORF">FTOL_07566</name>
</gene>
<dbReference type="Gene3D" id="3.20.20.80">
    <property type="entry name" value="Glycosidases"/>
    <property type="match status" value="1"/>
</dbReference>
<keyword evidence="8 15" id="KW-0378">Hydrolase</keyword>
<comment type="caution">
    <text evidence="20">The sequence shown here is derived from an EMBL/GenBank/DDBJ whole genome shotgun (WGS) entry which is preliminary data.</text>
</comment>
<dbReference type="SUPFAM" id="SSF54556">
    <property type="entry name" value="Chitinase insertion domain"/>
    <property type="match status" value="1"/>
</dbReference>
<keyword evidence="11" id="KW-0119">Carbohydrate metabolism</keyword>
<comment type="catalytic activity">
    <reaction evidence="1">
        <text>Random endo-hydrolysis of N-acetyl-beta-D-glucosaminide (1-&gt;4)-beta-linkages in chitin and chitodextrins.</text>
        <dbReference type="EC" id="3.2.1.14"/>
    </reaction>
</comment>
<organism evidence="20 21">
    <name type="scientific">Fusarium torulosum</name>
    <dbReference type="NCBI Taxonomy" id="33205"/>
    <lineage>
        <taxon>Eukaryota</taxon>
        <taxon>Fungi</taxon>
        <taxon>Dikarya</taxon>
        <taxon>Ascomycota</taxon>
        <taxon>Pezizomycotina</taxon>
        <taxon>Sordariomycetes</taxon>
        <taxon>Hypocreomycetidae</taxon>
        <taxon>Hypocreales</taxon>
        <taxon>Nectriaceae</taxon>
        <taxon>Fusarium</taxon>
    </lineage>
</organism>
<dbReference type="SMART" id="SM00270">
    <property type="entry name" value="ChtBD1"/>
    <property type="match status" value="2"/>
</dbReference>
<proteinExistence type="inferred from homology"/>
<dbReference type="InterPro" id="IPR036861">
    <property type="entry name" value="Endochitinase-like_sf"/>
</dbReference>
<evidence type="ECO:0000256" key="2">
    <source>
        <dbReference type="ARBA" id="ARBA00004613"/>
    </source>
</evidence>
<accession>A0AAE8MC63</accession>
<dbReference type="Proteomes" id="UP001187734">
    <property type="component" value="Unassembled WGS sequence"/>
</dbReference>
<dbReference type="PANTHER" id="PTHR11177">
    <property type="entry name" value="CHITINASE"/>
    <property type="match status" value="1"/>
</dbReference>
<keyword evidence="14" id="KW-1015">Disulfide bond</keyword>
<reference evidence="20" key="1">
    <citation type="submission" date="2018-03" db="EMBL/GenBank/DDBJ databases">
        <authorList>
            <person name="Guldener U."/>
        </authorList>
    </citation>
    <scope>NUCLEOTIDE SEQUENCE</scope>
</reference>
<evidence type="ECO:0000256" key="6">
    <source>
        <dbReference type="ARBA" id="ARBA00022669"/>
    </source>
</evidence>
<keyword evidence="9" id="KW-0146">Chitin degradation</keyword>
<dbReference type="InterPro" id="IPR018371">
    <property type="entry name" value="Chitin-binding_1_CS"/>
</dbReference>
<dbReference type="GO" id="GO:0008061">
    <property type="term" value="F:chitin binding"/>
    <property type="evidence" value="ECO:0007669"/>
    <property type="project" value="UniProtKB-UniRule"/>
</dbReference>
<keyword evidence="6 14" id="KW-0147">Chitin-binding</keyword>
<comment type="caution">
    <text evidence="14">Lacks conserved residue(s) required for the propagation of feature annotation.</text>
</comment>
<dbReference type="InterPro" id="IPR011583">
    <property type="entry name" value="Chitinase_II/V-like_cat"/>
</dbReference>
<dbReference type="GO" id="GO:0008843">
    <property type="term" value="F:endochitinase activity"/>
    <property type="evidence" value="ECO:0007669"/>
    <property type="project" value="UniProtKB-EC"/>
</dbReference>
<evidence type="ECO:0000256" key="14">
    <source>
        <dbReference type="PROSITE-ProRule" id="PRU00261"/>
    </source>
</evidence>
<dbReference type="Gene3D" id="3.30.60.10">
    <property type="entry name" value="Endochitinase-like"/>
    <property type="match status" value="1"/>
</dbReference>
<evidence type="ECO:0000256" key="16">
    <source>
        <dbReference type="SAM" id="MobiDB-lite"/>
    </source>
</evidence>
<comment type="similarity">
    <text evidence="3">Belongs to the glycosyl hydrolase 18 family. Chitinase class V subfamily.</text>
</comment>
<feature type="compositionally biased region" description="Polar residues" evidence="16">
    <location>
        <begin position="1340"/>
        <end position="1352"/>
    </location>
</feature>
<dbReference type="InterPro" id="IPR001579">
    <property type="entry name" value="Glyco_hydro_18_chit_AS"/>
</dbReference>
<feature type="chain" id="PRO_5042088165" description="chitinase" evidence="17">
    <location>
        <begin position="21"/>
        <end position="1788"/>
    </location>
</feature>
<dbReference type="SUPFAM" id="SSF57016">
    <property type="entry name" value="Plant lectins/antimicrobial peptides"/>
    <property type="match status" value="1"/>
</dbReference>
<feature type="domain" description="GH18" evidence="19">
    <location>
        <begin position="206"/>
        <end position="568"/>
    </location>
</feature>
<dbReference type="EMBL" id="ONZP01000258">
    <property type="protein sequence ID" value="SPJ79175.1"/>
    <property type="molecule type" value="Genomic_DNA"/>
</dbReference>
<dbReference type="PROSITE" id="PS50941">
    <property type="entry name" value="CHIT_BIND_I_2"/>
    <property type="match status" value="1"/>
</dbReference>
<evidence type="ECO:0000256" key="1">
    <source>
        <dbReference type="ARBA" id="ARBA00000822"/>
    </source>
</evidence>
<keyword evidence="10" id="KW-0325">Glycoprotein</keyword>
<feature type="disulfide bond" evidence="14">
    <location>
        <begin position="188"/>
        <end position="192"/>
    </location>
</feature>
<dbReference type="EC" id="3.2.1.14" evidence="4"/>
<dbReference type="FunFam" id="3.10.50.10:FF:000003">
    <property type="entry name" value="Class V chitinase CHIT5b"/>
    <property type="match status" value="1"/>
</dbReference>
<feature type="region of interest" description="Disordered" evidence="16">
    <location>
        <begin position="1323"/>
        <end position="1352"/>
    </location>
</feature>
<evidence type="ECO:0000256" key="3">
    <source>
        <dbReference type="ARBA" id="ARBA00008682"/>
    </source>
</evidence>
<dbReference type="InterPro" id="IPR001223">
    <property type="entry name" value="Glyco_hydro18_cat"/>
</dbReference>
<evidence type="ECO:0000259" key="19">
    <source>
        <dbReference type="PROSITE" id="PS51910"/>
    </source>
</evidence>
<dbReference type="InterPro" id="IPR017853">
    <property type="entry name" value="GH"/>
</dbReference>
<name>A0AAE8MC63_9HYPO</name>
<protein>
    <recommendedName>
        <fullName evidence="4">chitinase</fullName>
        <ecNumber evidence="4">3.2.1.14</ecNumber>
    </recommendedName>
</protein>
<evidence type="ECO:0000256" key="8">
    <source>
        <dbReference type="ARBA" id="ARBA00022801"/>
    </source>
</evidence>
<keyword evidence="12 15" id="KW-0326">Glycosidase</keyword>
<dbReference type="PROSITE" id="PS00026">
    <property type="entry name" value="CHIT_BIND_I_1"/>
    <property type="match status" value="1"/>
</dbReference>
<comment type="subcellular location">
    <subcellularLocation>
        <location evidence="2">Secreted</location>
    </subcellularLocation>
</comment>
<keyword evidence="13" id="KW-0624">Polysaccharide degradation</keyword>
<dbReference type="InterPro" id="IPR001002">
    <property type="entry name" value="Chitin-bd_1"/>
</dbReference>
<evidence type="ECO:0000256" key="9">
    <source>
        <dbReference type="ARBA" id="ARBA00023024"/>
    </source>
</evidence>
<dbReference type="InterPro" id="IPR029070">
    <property type="entry name" value="Chitinase_insertion_sf"/>
</dbReference>
<dbReference type="CDD" id="cd00035">
    <property type="entry name" value="ChtBD1"/>
    <property type="match status" value="1"/>
</dbReference>
<feature type="signal peptide" evidence="17">
    <location>
        <begin position="1"/>
        <end position="20"/>
    </location>
</feature>
<keyword evidence="21" id="KW-1185">Reference proteome</keyword>
<dbReference type="GO" id="GO:0006032">
    <property type="term" value="P:chitin catabolic process"/>
    <property type="evidence" value="ECO:0007669"/>
    <property type="project" value="UniProtKB-KW"/>
</dbReference>
<dbReference type="Pfam" id="PF00704">
    <property type="entry name" value="Glyco_hydro_18"/>
    <property type="match status" value="1"/>
</dbReference>
<dbReference type="Pfam" id="PF00187">
    <property type="entry name" value="Chitin_bind_1"/>
    <property type="match status" value="1"/>
</dbReference>
<evidence type="ECO:0000256" key="17">
    <source>
        <dbReference type="SAM" id="SignalP"/>
    </source>
</evidence>
<evidence type="ECO:0000256" key="5">
    <source>
        <dbReference type="ARBA" id="ARBA00022525"/>
    </source>
</evidence>
<evidence type="ECO:0000259" key="18">
    <source>
        <dbReference type="PROSITE" id="PS50941"/>
    </source>
</evidence>
<keyword evidence="5" id="KW-0964">Secreted</keyword>
<keyword evidence="7 17" id="KW-0732">Signal</keyword>
<dbReference type="GO" id="GO:0005576">
    <property type="term" value="C:extracellular region"/>
    <property type="evidence" value="ECO:0007669"/>
    <property type="project" value="UniProtKB-SubCell"/>
</dbReference>
<evidence type="ECO:0000256" key="10">
    <source>
        <dbReference type="ARBA" id="ARBA00023180"/>
    </source>
</evidence>
<evidence type="ECO:0000256" key="15">
    <source>
        <dbReference type="RuleBase" id="RU000489"/>
    </source>
</evidence>
<evidence type="ECO:0000313" key="20">
    <source>
        <dbReference type="EMBL" id="SPJ79175.1"/>
    </source>
</evidence>
<dbReference type="PROSITE" id="PS01095">
    <property type="entry name" value="GH18_1"/>
    <property type="match status" value="1"/>
</dbReference>
<dbReference type="GO" id="GO:0000272">
    <property type="term" value="P:polysaccharide catabolic process"/>
    <property type="evidence" value="ECO:0007669"/>
    <property type="project" value="UniProtKB-KW"/>
</dbReference>
<dbReference type="SUPFAM" id="SSF51445">
    <property type="entry name" value="(Trans)glycosidases"/>
    <property type="match status" value="1"/>
</dbReference>
<evidence type="ECO:0000256" key="13">
    <source>
        <dbReference type="ARBA" id="ARBA00023326"/>
    </source>
</evidence>